<keyword evidence="6" id="KW-0677">Repeat</keyword>
<comment type="caution">
    <text evidence="11">Lacks conserved residue(s) required for the propagation of feature annotation.</text>
</comment>
<dbReference type="InterPro" id="IPR036179">
    <property type="entry name" value="Ig-like_dom_sf"/>
</dbReference>
<dbReference type="InParanoid" id="A0A7R8V2S0"/>
<dbReference type="PANTHER" id="PTHR23192:SF85">
    <property type="entry name" value="GLIOMEDIN"/>
    <property type="match status" value="1"/>
</dbReference>
<dbReference type="SUPFAM" id="SSF48726">
    <property type="entry name" value="Immunoglobulin"/>
    <property type="match status" value="2"/>
</dbReference>
<accession>A0A7R8V2S0</accession>
<feature type="domain" description="Ig-like" evidence="14">
    <location>
        <begin position="493"/>
        <end position="581"/>
    </location>
</feature>
<dbReference type="CDD" id="cd00096">
    <property type="entry name" value="Ig"/>
    <property type="match status" value="1"/>
</dbReference>
<evidence type="ECO:0000313" key="17">
    <source>
        <dbReference type="Proteomes" id="UP000594454"/>
    </source>
</evidence>
<keyword evidence="9" id="KW-0325">Glycoprotein</keyword>
<dbReference type="InterPro" id="IPR003598">
    <property type="entry name" value="Ig_sub2"/>
</dbReference>
<dbReference type="InterPro" id="IPR013783">
    <property type="entry name" value="Ig-like_fold"/>
</dbReference>
<evidence type="ECO:0000256" key="11">
    <source>
        <dbReference type="PROSITE-ProRule" id="PRU00446"/>
    </source>
</evidence>
<dbReference type="PROSITE" id="PS51132">
    <property type="entry name" value="OLF"/>
    <property type="match status" value="1"/>
</dbReference>
<keyword evidence="8" id="KW-1015">Disulfide bond</keyword>
<gene>
    <name evidence="16" type="ORF">HERILL_LOCUS14205</name>
</gene>
<reference evidence="16 17" key="1">
    <citation type="submission" date="2020-11" db="EMBL/GenBank/DDBJ databases">
        <authorList>
            <person name="Wallbank WR R."/>
            <person name="Pardo Diaz C."/>
            <person name="Kozak K."/>
            <person name="Martin S."/>
            <person name="Jiggins C."/>
            <person name="Moest M."/>
            <person name="Warren A I."/>
            <person name="Generalovic N T."/>
            <person name="Byers J.R.P. K."/>
            <person name="Montejo-Kovacevich G."/>
            <person name="Yen C E."/>
        </authorList>
    </citation>
    <scope>NUCLEOTIDE SEQUENCE [LARGE SCALE GENOMIC DNA]</scope>
</reference>
<sequence length="951" mass="105729">MFFGVLNQFFRALKKDYQQNVNSAENVNRERNQNVGVIAGARECEQGLRLRPHMFDGSSLFVVYLLIGAAFLYMGILTILFYNHCNDNIRNDLFEKSLYNSNLKSVEFQSEVEAIVNALLKNKQIQTDNYVRYQSTTLPYEFVETVRNERKYVGSFAEKGRRLRRDVSLSAALREPEVEFFNPKYRAELEKQDADILHRTGLKGAAPGGDEWVYLTSYCRVPGKAIFGFCNSTRDYWPIGPTGLPGVPGHKGNRGDVGLPGPPGLDGREGKPGPRGPKGEPGFPGNPGLDGRDGVPGEPGLDGVPGRAGADGIPGKDGKDGLPGRDGRNGENGRDGLSGPKGAQGPPGDPGPRGLTGPKGRAGKPGTNGTPGIPGINAWKVKVNGTFSQEMLIPPSIADVNLPNFTRNVIIAEGKHLRLVCAANGTPKPKVEWRRTDGRTIAMGAWEASSVSGYFLNLTNITRDQMGEYSCFADNGVPPVANASFSVEVHFAPLILVRVQNVYAALGGSATLECEIEAYPEAVRYWERISDGKLLDPGEKYRMETHTDRYKTLMRLTIDRMSSQDYGEYFCIAKNEIGTMTAIFYVKQKSPSAYIPPPDANNVIVFGSRPSVKTNYEELCPPPPQCPECLDPREFKCKDNIISLYDLVGSFDIRPTGNFSYPGLPNKTLDCLLYAVGKPVYHKYVDQTYGAWLKDPASGSGHDSDDKFWSTKENDHQRLYEYASKTGYRGNSPSKIYDIPGGFMGNAHVVYNGSFYYNQRGKPFAVRYDLKSGEKYVREMPYAAANGTNYLYTTEYNYMDFNVDDNGLWVIYSMPDSNNTIVAKLDSSSLEIQYSWNISINHHKVGEMFIVCGVLYAIDSVTERTTNIRLALDLYRQKIIKVSLSFANPFRRTTTVGYNARNKELYTWDKGNQLTYPIRYHALQGEPTSSEKNDEPFVQPTHTGYYFPGDD</sequence>
<evidence type="ECO:0000313" key="16">
    <source>
        <dbReference type="EMBL" id="CAD7091805.1"/>
    </source>
</evidence>
<keyword evidence="10" id="KW-0393">Immunoglobulin domain</keyword>
<evidence type="ECO:0000256" key="7">
    <source>
        <dbReference type="ARBA" id="ARBA00023136"/>
    </source>
</evidence>
<evidence type="ECO:0000259" key="14">
    <source>
        <dbReference type="PROSITE" id="PS50835"/>
    </source>
</evidence>
<comment type="subcellular location">
    <subcellularLocation>
        <location evidence="1">Cell membrane</location>
    </subcellularLocation>
    <subcellularLocation>
        <location evidence="2">Secreted</location>
    </subcellularLocation>
</comment>
<keyword evidence="13" id="KW-1133">Transmembrane helix</keyword>
<evidence type="ECO:0000256" key="12">
    <source>
        <dbReference type="SAM" id="MobiDB-lite"/>
    </source>
</evidence>
<name>A0A7R8V2S0_HERIL</name>
<evidence type="ECO:0000256" key="2">
    <source>
        <dbReference type="ARBA" id="ARBA00004613"/>
    </source>
</evidence>
<dbReference type="Pfam" id="PF07679">
    <property type="entry name" value="I-set"/>
    <property type="match status" value="2"/>
</dbReference>
<evidence type="ECO:0008006" key="18">
    <source>
        <dbReference type="Google" id="ProtNLM"/>
    </source>
</evidence>
<dbReference type="FunFam" id="2.60.40.10:FF:000328">
    <property type="entry name" value="CLUMA_CG000981, isoform A"/>
    <property type="match status" value="1"/>
</dbReference>
<evidence type="ECO:0000256" key="3">
    <source>
        <dbReference type="ARBA" id="ARBA00022475"/>
    </source>
</evidence>
<keyword evidence="13" id="KW-0812">Transmembrane</keyword>
<evidence type="ECO:0000256" key="9">
    <source>
        <dbReference type="ARBA" id="ARBA00023180"/>
    </source>
</evidence>
<dbReference type="InterPro" id="IPR003112">
    <property type="entry name" value="Olfac-like_dom"/>
</dbReference>
<evidence type="ECO:0000256" key="13">
    <source>
        <dbReference type="SAM" id="Phobius"/>
    </source>
</evidence>
<dbReference type="GO" id="GO:0005615">
    <property type="term" value="C:extracellular space"/>
    <property type="evidence" value="ECO:0007669"/>
    <property type="project" value="TreeGrafter"/>
</dbReference>
<dbReference type="SMART" id="SM00409">
    <property type="entry name" value="IG"/>
    <property type="match status" value="2"/>
</dbReference>
<proteinExistence type="predicted"/>
<dbReference type="InterPro" id="IPR003599">
    <property type="entry name" value="Ig_sub"/>
</dbReference>
<evidence type="ECO:0000256" key="5">
    <source>
        <dbReference type="ARBA" id="ARBA00022729"/>
    </source>
</evidence>
<evidence type="ECO:0000256" key="10">
    <source>
        <dbReference type="ARBA" id="ARBA00023319"/>
    </source>
</evidence>
<keyword evidence="3" id="KW-1003">Cell membrane</keyword>
<keyword evidence="7 13" id="KW-0472">Membrane</keyword>
<keyword evidence="5" id="KW-0732">Signal</keyword>
<dbReference type="InterPro" id="IPR007110">
    <property type="entry name" value="Ig-like_dom"/>
</dbReference>
<evidence type="ECO:0000259" key="15">
    <source>
        <dbReference type="PROSITE" id="PS51132"/>
    </source>
</evidence>
<dbReference type="GO" id="GO:0007165">
    <property type="term" value="P:signal transduction"/>
    <property type="evidence" value="ECO:0007669"/>
    <property type="project" value="TreeGrafter"/>
</dbReference>
<dbReference type="Proteomes" id="UP000594454">
    <property type="component" value="Chromosome 6"/>
</dbReference>
<dbReference type="InterPro" id="IPR013098">
    <property type="entry name" value="Ig_I-set"/>
</dbReference>
<feature type="domain" description="Ig-like" evidence="14">
    <location>
        <begin position="395"/>
        <end position="488"/>
    </location>
</feature>
<dbReference type="FunFam" id="2.60.40.10:FF:000032">
    <property type="entry name" value="palladin isoform X1"/>
    <property type="match status" value="1"/>
</dbReference>
<evidence type="ECO:0000256" key="6">
    <source>
        <dbReference type="ARBA" id="ARBA00022737"/>
    </source>
</evidence>
<dbReference type="Pfam" id="PF01391">
    <property type="entry name" value="Collagen"/>
    <property type="match status" value="2"/>
</dbReference>
<evidence type="ECO:0000256" key="8">
    <source>
        <dbReference type="ARBA" id="ARBA00023157"/>
    </source>
</evidence>
<feature type="compositionally biased region" description="Basic and acidic residues" evidence="12">
    <location>
        <begin position="314"/>
        <end position="334"/>
    </location>
</feature>
<dbReference type="Gene3D" id="2.60.40.10">
    <property type="entry name" value="Immunoglobulins"/>
    <property type="match status" value="2"/>
</dbReference>
<dbReference type="InterPro" id="IPR050605">
    <property type="entry name" value="Olfactomedin-like_domain"/>
</dbReference>
<evidence type="ECO:0000256" key="4">
    <source>
        <dbReference type="ARBA" id="ARBA00022525"/>
    </source>
</evidence>
<dbReference type="SMART" id="SM00284">
    <property type="entry name" value="OLF"/>
    <property type="match status" value="1"/>
</dbReference>
<feature type="transmembrane region" description="Helical" evidence="13">
    <location>
        <begin position="59"/>
        <end position="82"/>
    </location>
</feature>
<dbReference type="PROSITE" id="PS50835">
    <property type="entry name" value="IG_LIKE"/>
    <property type="match status" value="2"/>
</dbReference>
<feature type="region of interest" description="Disordered" evidence="12">
    <location>
        <begin position="247"/>
        <end position="377"/>
    </location>
</feature>
<dbReference type="OrthoDB" id="8626508at2759"/>
<keyword evidence="17" id="KW-1185">Reference proteome</keyword>
<dbReference type="Pfam" id="PF02191">
    <property type="entry name" value="OLF"/>
    <property type="match status" value="1"/>
</dbReference>
<protein>
    <recommendedName>
        <fullName evidence="18">Colmedin</fullName>
    </recommendedName>
</protein>
<dbReference type="PANTHER" id="PTHR23192">
    <property type="entry name" value="OLFACTOMEDIN-RELATED"/>
    <property type="match status" value="1"/>
</dbReference>
<dbReference type="SMART" id="SM00408">
    <property type="entry name" value="IGc2"/>
    <property type="match status" value="2"/>
</dbReference>
<organism evidence="16 17">
    <name type="scientific">Hermetia illucens</name>
    <name type="common">Black soldier fly</name>
    <dbReference type="NCBI Taxonomy" id="343691"/>
    <lineage>
        <taxon>Eukaryota</taxon>
        <taxon>Metazoa</taxon>
        <taxon>Ecdysozoa</taxon>
        <taxon>Arthropoda</taxon>
        <taxon>Hexapoda</taxon>
        <taxon>Insecta</taxon>
        <taxon>Pterygota</taxon>
        <taxon>Neoptera</taxon>
        <taxon>Endopterygota</taxon>
        <taxon>Diptera</taxon>
        <taxon>Brachycera</taxon>
        <taxon>Stratiomyomorpha</taxon>
        <taxon>Stratiomyidae</taxon>
        <taxon>Hermetiinae</taxon>
        <taxon>Hermetia</taxon>
    </lineage>
</organism>
<dbReference type="GO" id="GO:0005886">
    <property type="term" value="C:plasma membrane"/>
    <property type="evidence" value="ECO:0007669"/>
    <property type="project" value="UniProtKB-SubCell"/>
</dbReference>
<dbReference type="FunCoup" id="A0A7R8V2S0">
    <property type="interactions" value="47"/>
</dbReference>
<evidence type="ECO:0000256" key="1">
    <source>
        <dbReference type="ARBA" id="ARBA00004236"/>
    </source>
</evidence>
<feature type="domain" description="Olfactomedin-like" evidence="15">
    <location>
        <begin position="670"/>
        <end position="922"/>
    </location>
</feature>
<keyword evidence="4" id="KW-0964">Secreted</keyword>
<dbReference type="AlphaFoldDB" id="A0A7R8V2S0"/>
<feature type="compositionally biased region" description="Low complexity" evidence="12">
    <location>
        <begin position="365"/>
        <end position="377"/>
    </location>
</feature>
<dbReference type="EMBL" id="LR899014">
    <property type="protein sequence ID" value="CAD7091805.1"/>
    <property type="molecule type" value="Genomic_DNA"/>
</dbReference>
<dbReference type="InterPro" id="IPR008160">
    <property type="entry name" value="Collagen"/>
</dbReference>